<proteinExistence type="predicted"/>
<evidence type="ECO:0000313" key="2">
    <source>
        <dbReference type="Proteomes" id="UP001152795"/>
    </source>
</evidence>
<dbReference type="Proteomes" id="UP001152795">
    <property type="component" value="Unassembled WGS sequence"/>
</dbReference>
<comment type="caution">
    <text evidence="1">The sequence shown here is derived from an EMBL/GenBank/DDBJ whole genome shotgun (WGS) entry which is preliminary data.</text>
</comment>
<dbReference type="PANTHER" id="PTHR33845:SF1">
    <property type="entry name" value="C2H2-TYPE DOMAIN-CONTAINING PROTEIN"/>
    <property type="match status" value="1"/>
</dbReference>
<dbReference type="AlphaFoldDB" id="A0A7D9HN71"/>
<reference evidence="1" key="1">
    <citation type="submission" date="2020-04" db="EMBL/GenBank/DDBJ databases">
        <authorList>
            <person name="Alioto T."/>
            <person name="Alioto T."/>
            <person name="Gomez Garrido J."/>
        </authorList>
    </citation>
    <scope>NUCLEOTIDE SEQUENCE</scope>
    <source>
        <strain evidence="1">A484AB</strain>
    </source>
</reference>
<dbReference type="PANTHER" id="PTHR33845">
    <property type="entry name" value="C2H2-TYPE DOMAIN-CONTAINING PROTEIN"/>
    <property type="match status" value="1"/>
</dbReference>
<gene>
    <name evidence="1" type="ORF">PACLA_8A016024</name>
</gene>
<accession>A0A7D9HN71</accession>
<sequence>MEICSIDFSRETVEKYQYFDTNNFELCKNILPSGKFDNIHEDSDILHALESLRQESLPYYRIVGDNLDLEQTARIQNHKTTNKSLHWFQIYAVKDRVSCNELPSESPQKSLDDLHMNEFLPTAEVHSALLNDLILLIPRIIVQYLPAYESFTNAVTWHISHNHSDEMKKKSEVCSLEVNNQKINGQQDFYQVQNSGVAEFKSSHGETCIKLGRNVIRDSDTARPSYLVTAARQPDIAMARLRPDRNLNAIRELTDPKRAKGDRYRESQQDWFGKRGISWHISVVYRRNCGKLQWQCFVHIIQSCSQDSPAVVTVMEDVLRALKQEYPEITTAYFRQDNAGCYHSATTILSCPNIAKASGVKIARLDFSDPQGGKGAADRLAATCKNHIRAYINEGNDVLTAEQLKEAILSHGGINGVRVVSMESIGNTRECTEKIPGISKMNNYKFMSTDKIKVWRAYKVGKGKIIKTANRRSILLTTGESTGRKVDANTVAQDMRRVRDSDYERLFQASEFLSCQQITSYFSRLAAKRRKAASTESDLMAIEEEIGFTRARNSAMESIGLEHPIVYGQYNVCATIEKNTLKNLKLGMLQVMSEKLCLQLSATSNGLSAPSMKSGPSCYRNFPRRNEIYFIYKTGLILPRYTSDYREPYETNPMNWEKPKPRRVGLLMPQRVNSHIMQTNG</sequence>
<feature type="non-terminal residue" evidence="1">
    <location>
        <position position="681"/>
    </location>
</feature>
<dbReference type="OrthoDB" id="5988306at2759"/>
<dbReference type="EMBL" id="CACRXK020000910">
    <property type="protein sequence ID" value="CAB3985728.1"/>
    <property type="molecule type" value="Genomic_DNA"/>
</dbReference>
<evidence type="ECO:0000313" key="1">
    <source>
        <dbReference type="EMBL" id="CAB3985728.1"/>
    </source>
</evidence>
<protein>
    <submittedName>
        <fullName evidence="1">Uncharacterized protein</fullName>
    </submittedName>
</protein>
<organism evidence="1 2">
    <name type="scientific">Paramuricea clavata</name>
    <name type="common">Red gorgonian</name>
    <name type="synonym">Violescent sea-whip</name>
    <dbReference type="NCBI Taxonomy" id="317549"/>
    <lineage>
        <taxon>Eukaryota</taxon>
        <taxon>Metazoa</taxon>
        <taxon>Cnidaria</taxon>
        <taxon>Anthozoa</taxon>
        <taxon>Octocorallia</taxon>
        <taxon>Malacalcyonacea</taxon>
        <taxon>Plexauridae</taxon>
        <taxon>Paramuricea</taxon>
    </lineage>
</organism>
<name>A0A7D9HN71_PARCT</name>
<keyword evidence="2" id="KW-1185">Reference proteome</keyword>